<reference evidence="1" key="2">
    <citation type="submission" date="2020-11" db="EMBL/GenBank/DDBJ databases">
        <authorList>
            <person name="McCartney M.A."/>
            <person name="Auch B."/>
            <person name="Kono T."/>
            <person name="Mallez S."/>
            <person name="Becker A."/>
            <person name="Gohl D.M."/>
            <person name="Silverstein K.A.T."/>
            <person name="Koren S."/>
            <person name="Bechman K.B."/>
            <person name="Herman A."/>
            <person name="Abrahante J.E."/>
            <person name="Garbe J."/>
        </authorList>
    </citation>
    <scope>NUCLEOTIDE SEQUENCE</scope>
    <source>
        <strain evidence="1">Duluth1</strain>
        <tissue evidence="1">Whole animal</tissue>
    </source>
</reference>
<reference evidence="1" key="1">
    <citation type="journal article" date="2019" name="bioRxiv">
        <title>The Genome of the Zebra Mussel, Dreissena polymorpha: A Resource for Invasive Species Research.</title>
        <authorList>
            <person name="McCartney M.A."/>
            <person name="Auch B."/>
            <person name="Kono T."/>
            <person name="Mallez S."/>
            <person name="Zhang Y."/>
            <person name="Obille A."/>
            <person name="Becker A."/>
            <person name="Abrahante J.E."/>
            <person name="Garbe J."/>
            <person name="Badalamenti J.P."/>
            <person name="Herman A."/>
            <person name="Mangelson H."/>
            <person name="Liachko I."/>
            <person name="Sullivan S."/>
            <person name="Sone E.D."/>
            <person name="Koren S."/>
            <person name="Silverstein K.A.T."/>
            <person name="Beckman K.B."/>
            <person name="Gohl D.M."/>
        </authorList>
    </citation>
    <scope>NUCLEOTIDE SEQUENCE</scope>
    <source>
        <strain evidence="1">Duluth1</strain>
        <tissue evidence="1">Whole animal</tissue>
    </source>
</reference>
<proteinExistence type="predicted"/>
<protein>
    <submittedName>
        <fullName evidence="1">Uncharacterized protein</fullName>
    </submittedName>
</protein>
<evidence type="ECO:0000313" key="1">
    <source>
        <dbReference type="EMBL" id="KAH3833296.1"/>
    </source>
</evidence>
<organism evidence="1 2">
    <name type="scientific">Dreissena polymorpha</name>
    <name type="common">Zebra mussel</name>
    <name type="synonym">Mytilus polymorpha</name>
    <dbReference type="NCBI Taxonomy" id="45954"/>
    <lineage>
        <taxon>Eukaryota</taxon>
        <taxon>Metazoa</taxon>
        <taxon>Spiralia</taxon>
        <taxon>Lophotrochozoa</taxon>
        <taxon>Mollusca</taxon>
        <taxon>Bivalvia</taxon>
        <taxon>Autobranchia</taxon>
        <taxon>Heteroconchia</taxon>
        <taxon>Euheterodonta</taxon>
        <taxon>Imparidentia</taxon>
        <taxon>Neoheterodontei</taxon>
        <taxon>Myida</taxon>
        <taxon>Dreissenoidea</taxon>
        <taxon>Dreissenidae</taxon>
        <taxon>Dreissena</taxon>
    </lineage>
</organism>
<gene>
    <name evidence="1" type="ORF">DPMN_106602</name>
</gene>
<sequence>MVTDLREAKMRLYNDDFCSKNINQQSLETHVNTNSTLCSGYTHGQISGCQVCALETTQCCKLLRRT</sequence>
<dbReference type="AlphaFoldDB" id="A0A9D4QIZ7"/>
<evidence type="ECO:0000313" key="2">
    <source>
        <dbReference type="Proteomes" id="UP000828390"/>
    </source>
</evidence>
<name>A0A9D4QIZ7_DREPO</name>
<accession>A0A9D4QIZ7</accession>
<dbReference type="EMBL" id="JAIWYP010000004">
    <property type="protein sequence ID" value="KAH3833296.1"/>
    <property type="molecule type" value="Genomic_DNA"/>
</dbReference>
<keyword evidence="2" id="KW-1185">Reference proteome</keyword>
<comment type="caution">
    <text evidence="1">The sequence shown here is derived from an EMBL/GenBank/DDBJ whole genome shotgun (WGS) entry which is preliminary data.</text>
</comment>
<dbReference type="Proteomes" id="UP000828390">
    <property type="component" value="Unassembled WGS sequence"/>
</dbReference>